<protein>
    <submittedName>
        <fullName evidence="1">Integrase_H2C2 domain-containing protein</fullName>
    </submittedName>
</protein>
<sequence length="338" mass="39591">MKFGGEVKEWLCFWSQFKRIHEHKYMELKDKFQYLIQCMSPGTRAKEIIDGYPPTAENYTKAIESLKVRFGCEELSVEYYVRELLTLVVKNVTKWKLSITQLYDKLESHLRSLESIGMTSDKYSAMLFPLVESCIPEDILRIWLRNSVREEKSYSARLTQLLNFLRAELEGEERITLAKSGINQSDSYRKIHKDKEEIIIPTASNLFSGAKERNSNNIISCIFCEKSHQSKDCYKAQNLTHDEKLRIMKEKNRCFAGLKPNHRTENCKSKVQCVFCGRKHYIVCCPEFKQKSKAIAECKQQNCESSTLSSTCTLGRVFLQILVWLPFNMKERNFIYER</sequence>
<dbReference type="InterPro" id="IPR005312">
    <property type="entry name" value="DUF1759"/>
</dbReference>
<accession>A0A8X7BE51</accession>
<gene>
    <name evidence="1" type="ORF">TNCV_2067581</name>
</gene>
<dbReference type="PANTHER" id="PTHR47331:SF1">
    <property type="entry name" value="GAG-LIKE PROTEIN"/>
    <property type="match status" value="1"/>
</dbReference>
<evidence type="ECO:0000313" key="2">
    <source>
        <dbReference type="Proteomes" id="UP000887159"/>
    </source>
</evidence>
<evidence type="ECO:0000313" key="1">
    <source>
        <dbReference type="EMBL" id="GFY27137.1"/>
    </source>
</evidence>
<dbReference type="AlphaFoldDB" id="A0A8X7BE51"/>
<reference evidence="1" key="1">
    <citation type="submission" date="2020-08" db="EMBL/GenBank/DDBJ databases">
        <title>Multicomponent nature underlies the extraordinary mechanical properties of spider dragline silk.</title>
        <authorList>
            <person name="Kono N."/>
            <person name="Nakamura H."/>
            <person name="Mori M."/>
            <person name="Yoshida Y."/>
            <person name="Ohtoshi R."/>
            <person name="Malay A.D."/>
            <person name="Moran D.A.P."/>
            <person name="Tomita M."/>
            <person name="Numata K."/>
            <person name="Arakawa K."/>
        </authorList>
    </citation>
    <scope>NUCLEOTIDE SEQUENCE</scope>
</reference>
<comment type="caution">
    <text evidence="1">The sequence shown here is derived from an EMBL/GenBank/DDBJ whole genome shotgun (WGS) entry which is preliminary data.</text>
</comment>
<dbReference type="EMBL" id="BMAU01021379">
    <property type="protein sequence ID" value="GFY27137.1"/>
    <property type="molecule type" value="Genomic_DNA"/>
</dbReference>
<keyword evidence="2" id="KW-1185">Reference proteome</keyword>
<dbReference type="Proteomes" id="UP000887159">
    <property type="component" value="Unassembled WGS sequence"/>
</dbReference>
<proteinExistence type="predicted"/>
<dbReference type="Pfam" id="PF03564">
    <property type="entry name" value="DUF1759"/>
    <property type="match status" value="1"/>
</dbReference>
<organism evidence="1 2">
    <name type="scientific">Trichonephila clavipes</name>
    <name type="common">Golden silk orbweaver</name>
    <name type="synonym">Nephila clavipes</name>
    <dbReference type="NCBI Taxonomy" id="2585209"/>
    <lineage>
        <taxon>Eukaryota</taxon>
        <taxon>Metazoa</taxon>
        <taxon>Ecdysozoa</taxon>
        <taxon>Arthropoda</taxon>
        <taxon>Chelicerata</taxon>
        <taxon>Arachnida</taxon>
        <taxon>Araneae</taxon>
        <taxon>Araneomorphae</taxon>
        <taxon>Entelegynae</taxon>
        <taxon>Araneoidea</taxon>
        <taxon>Nephilidae</taxon>
        <taxon>Trichonephila</taxon>
    </lineage>
</organism>
<name>A0A8X7BE51_TRICX</name>
<dbReference type="PANTHER" id="PTHR47331">
    <property type="entry name" value="PHD-TYPE DOMAIN-CONTAINING PROTEIN"/>
    <property type="match status" value="1"/>
</dbReference>